<name>A0ACB8SBF4_9AGAM</name>
<gene>
    <name evidence="1" type="ORF">FA95DRAFT_1579438</name>
</gene>
<evidence type="ECO:0000313" key="1">
    <source>
        <dbReference type="EMBL" id="KAI0053296.1"/>
    </source>
</evidence>
<reference evidence="1" key="2">
    <citation type="journal article" date="2022" name="New Phytol.">
        <title>Evolutionary transition to the ectomycorrhizal habit in the genomes of a hyperdiverse lineage of mushroom-forming fungi.</title>
        <authorList>
            <person name="Looney B."/>
            <person name="Miyauchi S."/>
            <person name="Morin E."/>
            <person name="Drula E."/>
            <person name="Courty P.E."/>
            <person name="Kohler A."/>
            <person name="Kuo A."/>
            <person name="LaButti K."/>
            <person name="Pangilinan J."/>
            <person name="Lipzen A."/>
            <person name="Riley R."/>
            <person name="Andreopoulos W."/>
            <person name="He G."/>
            <person name="Johnson J."/>
            <person name="Nolan M."/>
            <person name="Tritt A."/>
            <person name="Barry K.W."/>
            <person name="Grigoriev I.V."/>
            <person name="Nagy L.G."/>
            <person name="Hibbett D."/>
            <person name="Henrissat B."/>
            <person name="Matheny P.B."/>
            <person name="Labbe J."/>
            <person name="Martin F.M."/>
        </authorList>
    </citation>
    <scope>NUCLEOTIDE SEQUENCE</scope>
    <source>
        <strain evidence="1">FP105234-sp</strain>
    </source>
</reference>
<comment type="caution">
    <text evidence="1">The sequence shown here is derived from an EMBL/GenBank/DDBJ whole genome shotgun (WGS) entry which is preliminary data.</text>
</comment>
<dbReference type="EMBL" id="MU275840">
    <property type="protein sequence ID" value="KAI0053296.1"/>
    <property type="molecule type" value="Genomic_DNA"/>
</dbReference>
<reference evidence="1" key="1">
    <citation type="submission" date="2021-02" db="EMBL/GenBank/DDBJ databases">
        <authorList>
            <consortium name="DOE Joint Genome Institute"/>
            <person name="Ahrendt S."/>
            <person name="Looney B.P."/>
            <person name="Miyauchi S."/>
            <person name="Morin E."/>
            <person name="Drula E."/>
            <person name="Courty P.E."/>
            <person name="Chicoki N."/>
            <person name="Fauchery L."/>
            <person name="Kohler A."/>
            <person name="Kuo A."/>
            <person name="Labutti K."/>
            <person name="Pangilinan J."/>
            <person name="Lipzen A."/>
            <person name="Riley R."/>
            <person name="Andreopoulos W."/>
            <person name="He G."/>
            <person name="Johnson J."/>
            <person name="Barry K.W."/>
            <person name="Grigoriev I.V."/>
            <person name="Nagy L."/>
            <person name="Hibbett D."/>
            <person name="Henrissat B."/>
            <person name="Matheny P.B."/>
            <person name="Labbe J."/>
            <person name="Martin F."/>
        </authorList>
    </citation>
    <scope>NUCLEOTIDE SEQUENCE</scope>
    <source>
        <strain evidence="1">FP105234-sp</strain>
    </source>
</reference>
<dbReference type="Proteomes" id="UP000814033">
    <property type="component" value="Unassembled WGS sequence"/>
</dbReference>
<accession>A0ACB8SBF4</accession>
<evidence type="ECO:0000313" key="2">
    <source>
        <dbReference type="Proteomes" id="UP000814033"/>
    </source>
</evidence>
<organism evidence="1 2">
    <name type="scientific">Auriscalpium vulgare</name>
    <dbReference type="NCBI Taxonomy" id="40419"/>
    <lineage>
        <taxon>Eukaryota</taxon>
        <taxon>Fungi</taxon>
        <taxon>Dikarya</taxon>
        <taxon>Basidiomycota</taxon>
        <taxon>Agaricomycotina</taxon>
        <taxon>Agaricomycetes</taxon>
        <taxon>Russulales</taxon>
        <taxon>Auriscalpiaceae</taxon>
        <taxon>Auriscalpium</taxon>
    </lineage>
</organism>
<protein>
    <submittedName>
        <fullName evidence="1">Uncharacterized protein</fullName>
    </submittedName>
</protein>
<sequence>MRQKRSKAYRKLMNMYRLSFGFREPYQVLVDSETCKEAISRNHDFLAELAAVLHGTVKPMITQCSIHELYLQGKSQQPAVDLAKSFERRKCNHKEAIPGEECLSSVIGDTNKHRYVVATQSQPLRVKLRAVPGVPIVHIERSVMILEPPSDTTVRAKALSEQDAMAPSTSESVKLQAGAPPPAEPLKKRKGPKGPNPLSVKKKKIAQDAPEKRKASSHADSLGRKAISEVGLKRKREDESSPATLPQAQGGHKRKRRRKTHLGDPPISVAQ</sequence>
<proteinExistence type="predicted"/>
<keyword evidence="2" id="KW-1185">Reference proteome</keyword>